<name>A0ABP8N4E6_9BACT</name>
<evidence type="ECO:0000259" key="1">
    <source>
        <dbReference type="PROSITE" id="PS50206"/>
    </source>
</evidence>
<organism evidence="2 3">
    <name type="scientific">Nemorincola caseinilytica</name>
    <dbReference type="NCBI Taxonomy" id="2054315"/>
    <lineage>
        <taxon>Bacteria</taxon>
        <taxon>Pseudomonadati</taxon>
        <taxon>Bacteroidota</taxon>
        <taxon>Chitinophagia</taxon>
        <taxon>Chitinophagales</taxon>
        <taxon>Chitinophagaceae</taxon>
        <taxon>Nemorincola</taxon>
    </lineage>
</organism>
<dbReference type="Pfam" id="PF00581">
    <property type="entry name" value="Rhodanese"/>
    <property type="match status" value="1"/>
</dbReference>
<sequence>MIGLLKRLFGPKVDMGALIAAGATIIDVRTPAEYAGGHIKGSKNIPLNTLGSKVNELDKSSTIITCCATGMRSAAARAMLRSGGFTDVYNAGPWFTLRKYEQ</sequence>
<dbReference type="PANTHER" id="PTHR43031:SF1">
    <property type="entry name" value="PYRIDINE NUCLEOTIDE-DISULPHIDE OXIDOREDUCTASE"/>
    <property type="match status" value="1"/>
</dbReference>
<dbReference type="RefSeq" id="WP_345078131.1">
    <property type="nucleotide sequence ID" value="NZ_BAABFA010000005.1"/>
</dbReference>
<dbReference type="SUPFAM" id="SSF52821">
    <property type="entry name" value="Rhodanese/Cell cycle control phosphatase"/>
    <property type="match status" value="1"/>
</dbReference>
<evidence type="ECO:0000313" key="3">
    <source>
        <dbReference type="Proteomes" id="UP001500067"/>
    </source>
</evidence>
<dbReference type="InterPro" id="IPR001763">
    <property type="entry name" value="Rhodanese-like_dom"/>
</dbReference>
<reference evidence="3" key="1">
    <citation type="journal article" date="2019" name="Int. J. Syst. Evol. Microbiol.">
        <title>The Global Catalogue of Microorganisms (GCM) 10K type strain sequencing project: providing services to taxonomists for standard genome sequencing and annotation.</title>
        <authorList>
            <consortium name="The Broad Institute Genomics Platform"/>
            <consortium name="The Broad Institute Genome Sequencing Center for Infectious Disease"/>
            <person name="Wu L."/>
            <person name="Ma J."/>
        </authorList>
    </citation>
    <scope>NUCLEOTIDE SEQUENCE [LARGE SCALE GENOMIC DNA]</scope>
    <source>
        <strain evidence="3">JCM 32105</strain>
    </source>
</reference>
<dbReference type="SMART" id="SM00450">
    <property type="entry name" value="RHOD"/>
    <property type="match status" value="1"/>
</dbReference>
<feature type="domain" description="Rhodanese" evidence="1">
    <location>
        <begin position="19"/>
        <end position="97"/>
    </location>
</feature>
<gene>
    <name evidence="2" type="ORF">GCM10023093_05310</name>
</gene>
<accession>A0ABP8N4E6</accession>
<dbReference type="InterPro" id="IPR050229">
    <property type="entry name" value="GlpE_sulfurtransferase"/>
</dbReference>
<protein>
    <submittedName>
        <fullName evidence="2">Rhodanese-like domain-containing protein</fullName>
    </submittedName>
</protein>
<dbReference type="PANTHER" id="PTHR43031">
    <property type="entry name" value="FAD-DEPENDENT OXIDOREDUCTASE"/>
    <property type="match status" value="1"/>
</dbReference>
<comment type="caution">
    <text evidence="2">The sequence shown here is derived from an EMBL/GenBank/DDBJ whole genome shotgun (WGS) entry which is preliminary data.</text>
</comment>
<proteinExistence type="predicted"/>
<dbReference type="Proteomes" id="UP001500067">
    <property type="component" value="Unassembled WGS sequence"/>
</dbReference>
<evidence type="ECO:0000313" key="2">
    <source>
        <dbReference type="EMBL" id="GAA4461149.1"/>
    </source>
</evidence>
<dbReference type="Gene3D" id="3.40.250.10">
    <property type="entry name" value="Rhodanese-like domain"/>
    <property type="match status" value="1"/>
</dbReference>
<dbReference type="PROSITE" id="PS50206">
    <property type="entry name" value="RHODANESE_3"/>
    <property type="match status" value="1"/>
</dbReference>
<dbReference type="InterPro" id="IPR036873">
    <property type="entry name" value="Rhodanese-like_dom_sf"/>
</dbReference>
<dbReference type="EMBL" id="BAABFA010000005">
    <property type="protein sequence ID" value="GAA4461149.1"/>
    <property type="molecule type" value="Genomic_DNA"/>
</dbReference>
<dbReference type="CDD" id="cd00158">
    <property type="entry name" value="RHOD"/>
    <property type="match status" value="1"/>
</dbReference>
<keyword evidence="3" id="KW-1185">Reference proteome</keyword>